<sequence>MKNKHNIGLLRFVFKAYIPSLKNLRYCLDNISESFKWDDIQISHDFEDTDSHLELSNISRSLKPGLEEYWLLFLGIAELATVCEEVAIEFEDSDLIAKIEDLKKDFPFKTIRDIIAHWEEYSIGKGRLQHEKNSPSVAMLSFPFMSAGGSRSDNYYFELAGKNINIYKLYEQLESLCDEVRHVLYAKH</sequence>
<gene>
    <name evidence="1" type="ORF">O3303_18320</name>
</gene>
<evidence type="ECO:0000313" key="2">
    <source>
        <dbReference type="Proteomes" id="UP001211005"/>
    </source>
</evidence>
<reference evidence="1 2" key="1">
    <citation type="submission" date="2022-12" db="EMBL/GenBank/DDBJ databases">
        <title>Hymenobacter canadensis sp. nov. isolated from lake water of the Cambridge Bay, Canada.</title>
        <authorList>
            <person name="Kim W.H."/>
            <person name="Lee Y.M."/>
        </authorList>
    </citation>
    <scope>NUCLEOTIDE SEQUENCE [LARGE SCALE GENOMIC DNA]</scope>
    <source>
        <strain evidence="1 2">PAMC 29467</strain>
    </source>
</reference>
<proteinExistence type="predicted"/>
<protein>
    <submittedName>
        <fullName evidence="1">Uncharacterized protein</fullName>
    </submittedName>
</protein>
<dbReference type="EMBL" id="CP114767">
    <property type="protein sequence ID" value="WBA41753.1"/>
    <property type="molecule type" value="Genomic_DNA"/>
</dbReference>
<accession>A0ABY7LS78</accession>
<organism evidence="1 2">
    <name type="scientific">Hymenobacter canadensis</name>
    <dbReference type="NCBI Taxonomy" id="2999067"/>
    <lineage>
        <taxon>Bacteria</taxon>
        <taxon>Pseudomonadati</taxon>
        <taxon>Bacteroidota</taxon>
        <taxon>Cytophagia</taxon>
        <taxon>Cytophagales</taxon>
        <taxon>Hymenobacteraceae</taxon>
        <taxon>Hymenobacter</taxon>
    </lineage>
</organism>
<dbReference type="Proteomes" id="UP001211005">
    <property type="component" value="Chromosome"/>
</dbReference>
<evidence type="ECO:0000313" key="1">
    <source>
        <dbReference type="EMBL" id="WBA41753.1"/>
    </source>
</evidence>
<dbReference type="RefSeq" id="WP_269559815.1">
    <property type="nucleotide sequence ID" value="NZ_CP114767.1"/>
</dbReference>
<keyword evidence="2" id="KW-1185">Reference proteome</keyword>
<name>A0ABY7LS78_9BACT</name>